<dbReference type="AlphaFoldDB" id="A0A1H1RQG8"/>
<feature type="compositionally biased region" description="Low complexity" evidence="1">
    <location>
        <begin position="136"/>
        <end position="146"/>
    </location>
</feature>
<dbReference type="Proteomes" id="UP000199092">
    <property type="component" value="Chromosome I"/>
</dbReference>
<dbReference type="STRING" id="546871.SAMN04488543_1621"/>
<dbReference type="InterPro" id="IPR032710">
    <property type="entry name" value="NTF2-like_dom_sf"/>
</dbReference>
<evidence type="ECO:0000256" key="1">
    <source>
        <dbReference type="SAM" id="MobiDB-lite"/>
    </source>
</evidence>
<name>A0A1H1RQG8_9ACTN</name>
<protein>
    <recommendedName>
        <fullName evidence="4">Nuclear transport factor 2 family protein</fullName>
    </recommendedName>
</protein>
<gene>
    <name evidence="2" type="ORF">SAMN04488543_1621</name>
</gene>
<organism evidence="2 3">
    <name type="scientific">Friedmanniella luteola</name>
    <dbReference type="NCBI Taxonomy" id="546871"/>
    <lineage>
        <taxon>Bacteria</taxon>
        <taxon>Bacillati</taxon>
        <taxon>Actinomycetota</taxon>
        <taxon>Actinomycetes</taxon>
        <taxon>Propionibacteriales</taxon>
        <taxon>Nocardioidaceae</taxon>
        <taxon>Friedmanniella</taxon>
    </lineage>
</organism>
<dbReference type="Gene3D" id="3.10.450.50">
    <property type="match status" value="1"/>
</dbReference>
<dbReference type="SUPFAM" id="SSF54427">
    <property type="entry name" value="NTF2-like"/>
    <property type="match status" value="1"/>
</dbReference>
<dbReference type="EMBL" id="LT629749">
    <property type="protein sequence ID" value="SDS37913.1"/>
    <property type="molecule type" value="Genomic_DNA"/>
</dbReference>
<sequence length="176" mass="19641">MLEDEERQNDTDMSTQTSFDVTGLSRAIRRRDCRYHLALYAADAEVEIFDRAQPGTPLRVLRGRPAIGDWLQGMSSAAVHYDVRDAVVQRDRVSYTEECRYGDGSSVAFDCDAEVRRGQIVHAAVTLARVPPHEAVPPAAQRTAPRAPERPARRSLRPPTPSRPEMSRDLPGNFLG</sequence>
<evidence type="ECO:0008006" key="4">
    <source>
        <dbReference type="Google" id="ProtNLM"/>
    </source>
</evidence>
<feature type="region of interest" description="Disordered" evidence="1">
    <location>
        <begin position="133"/>
        <end position="176"/>
    </location>
</feature>
<reference evidence="2 3" key="1">
    <citation type="submission" date="2016-10" db="EMBL/GenBank/DDBJ databases">
        <authorList>
            <person name="de Groot N.N."/>
        </authorList>
    </citation>
    <scope>NUCLEOTIDE SEQUENCE [LARGE SCALE GENOMIC DNA]</scope>
    <source>
        <strain evidence="2 3">DSM 21741</strain>
    </source>
</reference>
<evidence type="ECO:0000313" key="2">
    <source>
        <dbReference type="EMBL" id="SDS37913.1"/>
    </source>
</evidence>
<evidence type="ECO:0000313" key="3">
    <source>
        <dbReference type="Proteomes" id="UP000199092"/>
    </source>
</evidence>
<keyword evidence="3" id="KW-1185">Reference proteome</keyword>
<proteinExistence type="predicted"/>
<accession>A0A1H1RQG8</accession>